<sequence length="326" mass="36689">MNSNMFPLRRQRQIFVPPAQAYAYTRPPTHVATPPPPLQHPLAFNLPFQQQAQQNTQFRFWNGAPPHDLSEFGGALQPKPQIPIVQAPQQVSQIQITQVVDEFEEEAQRQHNRREFAKLLERLGYGKLPPESLEPCPECTVDTSPHMREKRAAASASRQAKADAQVGVGSRNPRRSPSPAKQIPEHRLPDSSRNRLSLWSSSSVSSVAGPSRAGQKESVAPEVSEITDMIHCMFCSREFPAANGVMRMRRHLEATKLHGDLTEEQRKLAIEKAKRDCRALRAQKVTSRSDDRLARHEPVASGSLRLPEVPSIQSLAKMNRLYPVRF</sequence>
<accession>A0ACB8SKW6</accession>
<evidence type="ECO:0000313" key="2">
    <source>
        <dbReference type="Proteomes" id="UP000814140"/>
    </source>
</evidence>
<dbReference type="Proteomes" id="UP000814140">
    <property type="component" value="Unassembled WGS sequence"/>
</dbReference>
<protein>
    <submittedName>
        <fullName evidence="1">Uncharacterized protein</fullName>
    </submittedName>
</protein>
<reference evidence="1" key="1">
    <citation type="submission" date="2021-03" db="EMBL/GenBank/DDBJ databases">
        <authorList>
            <consortium name="DOE Joint Genome Institute"/>
            <person name="Ahrendt S."/>
            <person name="Looney B.P."/>
            <person name="Miyauchi S."/>
            <person name="Morin E."/>
            <person name="Drula E."/>
            <person name="Courty P.E."/>
            <person name="Chicoki N."/>
            <person name="Fauchery L."/>
            <person name="Kohler A."/>
            <person name="Kuo A."/>
            <person name="Labutti K."/>
            <person name="Pangilinan J."/>
            <person name="Lipzen A."/>
            <person name="Riley R."/>
            <person name="Andreopoulos W."/>
            <person name="He G."/>
            <person name="Johnson J."/>
            <person name="Barry K.W."/>
            <person name="Grigoriev I.V."/>
            <person name="Nagy L."/>
            <person name="Hibbett D."/>
            <person name="Henrissat B."/>
            <person name="Matheny P.B."/>
            <person name="Labbe J."/>
            <person name="Martin F."/>
        </authorList>
    </citation>
    <scope>NUCLEOTIDE SEQUENCE</scope>
    <source>
        <strain evidence="1">HHB10654</strain>
    </source>
</reference>
<dbReference type="EMBL" id="MU277257">
    <property type="protein sequence ID" value="KAI0056847.1"/>
    <property type="molecule type" value="Genomic_DNA"/>
</dbReference>
<comment type="caution">
    <text evidence="1">The sequence shown here is derived from an EMBL/GenBank/DDBJ whole genome shotgun (WGS) entry which is preliminary data.</text>
</comment>
<reference evidence="1" key="2">
    <citation type="journal article" date="2022" name="New Phytol.">
        <title>Evolutionary transition to the ectomycorrhizal habit in the genomes of a hyperdiverse lineage of mushroom-forming fungi.</title>
        <authorList>
            <person name="Looney B."/>
            <person name="Miyauchi S."/>
            <person name="Morin E."/>
            <person name="Drula E."/>
            <person name="Courty P.E."/>
            <person name="Kohler A."/>
            <person name="Kuo A."/>
            <person name="LaButti K."/>
            <person name="Pangilinan J."/>
            <person name="Lipzen A."/>
            <person name="Riley R."/>
            <person name="Andreopoulos W."/>
            <person name="He G."/>
            <person name="Johnson J."/>
            <person name="Nolan M."/>
            <person name="Tritt A."/>
            <person name="Barry K.W."/>
            <person name="Grigoriev I.V."/>
            <person name="Nagy L.G."/>
            <person name="Hibbett D."/>
            <person name="Henrissat B."/>
            <person name="Matheny P.B."/>
            <person name="Labbe J."/>
            <person name="Martin F.M."/>
        </authorList>
    </citation>
    <scope>NUCLEOTIDE SEQUENCE</scope>
    <source>
        <strain evidence="1">HHB10654</strain>
    </source>
</reference>
<proteinExistence type="predicted"/>
<organism evidence="1 2">
    <name type="scientific">Artomyces pyxidatus</name>
    <dbReference type="NCBI Taxonomy" id="48021"/>
    <lineage>
        <taxon>Eukaryota</taxon>
        <taxon>Fungi</taxon>
        <taxon>Dikarya</taxon>
        <taxon>Basidiomycota</taxon>
        <taxon>Agaricomycotina</taxon>
        <taxon>Agaricomycetes</taxon>
        <taxon>Russulales</taxon>
        <taxon>Auriscalpiaceae</taxon>
        <taxon>Artomyces</taxon>
    </lineage>
</organism>
<evidence type="ECO:0000313" key="1">
    <source>
        <dbReference type="EMBL" id="KAI0056847.1"/>
    </source>
</evidence>
<name>A0ACB8SKW6_9AGAM</name>
<keyword evidence="2" id="KW-1185">Reference proteome</keyword>
<gene>
    <name evidence="1" type="ORF">BV25DRAFT_1842068</name>
</gene>